<evidence type="ECO:0000313" key="1">
    <source>
        <dbReference type="EMBL" id="KAL2060216.1"/>
    </source>
</evidence>
<gene>
    <name evidence="1" type="ORF">VTL71DRAFT_9611</name>
</gene>
<protein>
    <submittedName>
        <fullName evidence="1">Uncharacterized protein</fullName>
    </submittedName>
</protein>
<organism evidence="1 2">
    <name type="scientific">Oculimacula yallundae</name>
    <dbReference type="NCBI Taxonomy" id="86028"/>
    <lineage>
        <taxon>Eukaryota</taxon>
        <taxon>Fungi</taxon>
        <taxon>Dikarya</taxon>
        <taxon>Ascomycota</taxon>
        <taxon>Pezizomycotina</taxon>
        <taxon>Leotiomycetes</taxon>
        <taxon>Helotiales</taxon>
        <taxon>Ploettnerulaceae</taxon>
        <taxon>Oculimacula</taxon>
    </lineage>
</organism>
<dbReference type="Proteomes" id="UP001595075">
    <property type="component" value="Unassembled WGS sequence"/>
</dbReference>
<comment type="caution">
    <text evidence="1">The sequence shown here is derived from an EMBL/GenBank/DDBJ whole genome shotgun (WGS) entry which is preliminary data.</text>
</comment>
<reference evidence="1 2" key="1">
    <citation type="journal article" date="2024" name="Commun. Biol.">
        <title>Comparative genomic analysis of thermophilic fungi reveals convergent evolutionary adaptations and gene losses.</title>
        <authorList>
            <person name="Steindorff A.S."/>
            <person name="Aguilar-Pontes M.V."/>
            <person name="Robinson A.J."/>
            <person name="Andreopoulos B."/>
            <person name="LaButti K."/>
            <person name="Kuo A."/>
            <person name="Mondo S."/>
            <person name="Riley R."/>
            <person name="Otillar R."/>
            <person name="Haridas S."/>
            <person name="Lipzen A."/>
            <person name="Grimwood J."/>
            <person name="Schmutz J."/>
            <person name="Clum A."/>
            <person name="Reid I.D."/>
            <person name="Moisan M.C."/>
            <person name="Butler G."/>
            <person name="Nguyen T.T.M."/>
            <person name="Dewar K."/>
            <person name="Conant G."/>
            <person name="Drula E."/>
            <person name="Henrissat B."/>
            <person name="Hansel C."/>
            <person name="Singer S."/>
            <person name="Hutchinson M.I."/>
            <person name="de Vries R.P."/>
            <person name="Natvig D.O."/>
            <person name="Powell A.J."/>
            <person name="Tsang A."/>
            <person name="Grigoriev I.V."/>
        </authorList>
    </citation>
    <scope>NUCLEOTIDE SEQUENCE [LARGE SCALE GENOMIC DNA]</scope>
    <source>
        <strain evidence="1 2">CBS 494.80</strain>
    </source>
</reference>
<sequence>MSLWSFRPLNPLFGGALCFNYATFSPKLLNHLDSALGKIPDHVMADHPAIFRIRRFLSVFRLFCTE</sequence>
<keyword evidence="2" id="KW-1185">Reference proteome</keyword>
<dbReference type="EMBL" id="JAZHXI010000023">
    <property type="protein sequence ID" value="KAL2060216.1"/>
    <property type="molecule type" value="Genomic_DNA"/>
</dbReference>
<evidence type="ECO:0000313" key="2">
    <source>
        <dbReference type="Proteomes" id="UP001595075"/>
    </source>
</evidence>
<accession>A0ABR4BSP3</accession>
<proteinExistence type="predicted"/>
<name>A0ABR4BSP3_9HELO</name>